<dbReference type="Pfam" id="PF02424">
    <property type="entry name" value="ApbE"/>
    <property type="match status" value="1"/>
</dbReference>
<dbReference type="GO" id="GO:0046872">
    <property type="term" value="F:metal ion binding"/>
    <property type="evidence" value="ECO:0007669"/>
    <property type="project" value="UniProtKB-KW"/>
</dbReference>
<evidence type="ECO:0000256" key="2">
    <source>
        <dbReference type="ARBA" id="ARBA00011955"/>
    </source>
</evidence>
<evidence type="ECO:0000256" key="4">
    <source>
        <dbReference type="ARBA" id="ARBA00022630"/>
    </source>
</evidence>
<organism evidence="11 12">
    <name type="scientific">Sphingomonas rubra</name>
    <dbReference type="NCBI Taxonomy" id="634430"/>
    <lineage>
        <taxon>Bacteria</taxon>
        <taxon>Pseudomonadati</taxon>
        <taxon>Pseudomonadota</taxon>
        <taxon>Alphaproteobacteria</taxon>
        <taxon>Sphingomonadales</taxon>
        <taxon>Sphingomonadaceae</taxon>
        <taxon>Sphingomonas</taxon>
    </lineage>
</organism>
<proteinExistence type="predicted"/>
<evidence type="ECO:0000256" key="1">
    <source>
        <dbReference type="ARBA" id="ARBA00001946"/>
    </source>
</evidence>
<reference evidence="11 12" key="1">
    <citation type="submission" date="2016-10" db="EMBL/GenBank/DDBJ databases">
        <authorList>
            <person name="de Groot N.N."/>
        </authorList>
    </citation>
    <scope>NUCLEOTIDE SEQUENCE [LARGE SCALE GENOMIC DNA]</scope>
    <source>
        <strain evidence="11 12">CGMCC 1.9113</strain>
    </source>
</reference>
<comment type="catalytic activity">
    <reaction evidence="10">
        <text>L-threonyl-[protein] + FAD = FMN-L-threonyl-[protein] + AMP + H(+)</text>
        <dbReference type="Rhea" id="RHEA:36847"/>
        <dbReference type="Rhea" id="RHEA-COMP:11060"/>
        <dbReference type="Rhea" id="RHEA-COMP:11061"/>
        <dbReference type="ChEBI" id="CHEBI:15378"/>
        <dbReference type="ChEBI" id="CHEBI:30013"/>
        <dbReference type="ChEBI" id="CHEBI:57692"/>
        <dbReference type="ChEBI" id="CHEBI:74257"/>
        <dbReference type="ChEBI" id="CHEBI:456215"/>
        <dbReference type="EC" id="2.7.1.180"/>
    </reaction>
</comment>
<dbReference type="EMBL" id="FOXP01000007">
    <property type="protein sequence ID" value="SFP80113.1"/>
    <property type="molecule type" value="Genomic_DNA"/>
</dbReference>
<dbReference type="OrthoDB" id="9778595at2"/>
<keyword evidence="11" id="KW-0449">Lipoprotein</keyword>
<evidence type="ECO:0000256" key="6">
    <source>
        <dbReference type="ARBA" id="ARBA00022723"/>
    </source>
</evidence>
<protein>
    <recommendedName>
        <fullName evidence="3">FAD:protein FMN transferase</fullName>
        <ecNumber evidence="2">2.7.1.180</ecNumber>
    </recommendedName>
    <alternativeName>
        <fullName evidence="9">Flavin transferase</fullName>
    </alternativeName>
</protein>
<evidence type="ECO:0000313" key="12">
    <source>
        <dbReference type="Proteomes" id="UP000199586"/>
    </source>
</evidence>
<keyword evidence="6" id="KW-0479">Metal-binding</keyword>
<dbReference type="InterPro" id="IPR003374">
    <property type="entry name" value="ApbE-like_sf"/>
</dbReference>
<keyword evidence="4" id="KW-0285">Flavoprotein</keyword>
<sequence>MVSVEFDAIGTQWRIETGVALSAALRRNVRDRIAAFEAVWSRFRADTLVASMARSSGGGTFRFPDEADDLFALYDTLHRLTDGAVDPLVGRDLELLGYDAAYSLAPVASAHREPRSSWSHDIRREGTTLVSQRPLVIDVGAAGKGLLVDIVTKLLVDDGILAVSVDAGGDMRLVGMEPVRIGMEHPFDATLAIGVIEMAEGALCASGVGRRTWGDGLHHVLDGRTGRPARELVATWVRADSAMIADGLATALFFTPPGDLAGSFAFSYALMFADGRAEMSPCFGGELFID</sequence>
<dbReference type="SUPFAM" id="SSF143631">
    <property type="entry name" value="ApbE-like"/>
    <property type="match status" value="1"/>
</dbReference>
<evidence type="ECO:0000256" key="9">
    <source>
        <dbReference type="ARBA" id="ARBA00031306"/>
    </source>
</evidence>
<dbReference type="AlphaFoldDB" id="A0A1I5TAN9"/>
<keyword evidence="7" id="KW-0274">FAD</keyword>
<evidence type="ECO:0000313" key="11">
    <source>
        <dbReference type="EMBL" id="SFP80113.1"/>
    </source>
</evidence>
<evidence type="ECO:0000256" key="7">
    <source>
        <dbReference type="ARBA" id="ARBA00022827"/>
    </source>
</evidence>
<keyword evidence="8" id="KW-0460">Magnesium</keyword>
<keyword evidence="12" id="KW-1185">Reference proteome</keyword>
<dbReference type="STRING" id="634430.SAMN04488241_107185"/>
<dbReference type="InterPro" id="IPR024932">
    <property type="entry name" value="ApbE"/>
</dbReference>
<accession>A0A1I5TAN9</accession>
<evidence type="ECO:0000256" key="10">
    <source>
        <dbReference type="ARBA" id="ARBA00048540"/>
    </source>
</evidence>
<dbReference type="EC" id="2.7.1.180" evidence="2"/>
<evidence type="ECO:0000256" key="3">
    <source>
        <dbReference type="ARBA" id="ARBA00016337"/>
    </source>
</evidence>
<gene>
    <name evidence="11" type="ORF">SAMN04488241_107185</name>
</gene>
<evidence type="ECO:0000256" key="8">
    <source>
        <dbReference type="ARBA" id="ARBA00022842"/>
    </source>
</evidence>
<dbReference type="GO" id="GO:0016740">
    <property type="term" value="F:transferase activity"/>
    <property type="evidence" value="ECO:0007669"/>
    <property type="project" value="UniProtKB-KW"/>
</dbReference>
<dbReference type="RefSeq" id="WP_093333586.1">
    <property type="nucleotide sequence ID" value="NZ_FOXP01000007.1"/>
</dbReference>
<keyword evidence="5" id="KW-0808">Transferase</keyword>
<evidence type="ECO:0000256" key="5">
    <source>
        <dbReference type="ARBA" id="ARBA00022679"/>
    </source>
</evidence>
<dbReference type="Gene3D" id="3.10.520.10">
    <property type="entry name" value="ApbE-like domains"/>
    <property type="match status" value="1"/>
</dbReference>
<comment type="cofactor">
    <cofactor evidence="1">
        <name>Mg(2+)</name>
        <dbReference type="ChEBI" id="CHEBI:18420"/>
    </cofactor>
</comment>
<dbReference type="PANTHER" id="PTHR30040:SF2">
    <property type="entry name" value="FAD:PROTEIN FMN TRANSFERASE"/>
    <property type="match status" value="1"/>
</dbReference>
<dbReference type="Proteomes" id="UP000199586">
    <property type="component" value="Unassembled WGS sequence"/>
</dbReference>
<name>A0A1I5TAN9_9SPHN</name>
<dbReference type="PANTHER" id="PTHR30040">
    <property type="entry name" value="THIAMINE BIOSYNTHESIS LIPOPROTEIN APBE"/>
    <property type="match status" value="1"/>
</dbReference>